<dbReference type="AlphaFoldDB" id="A0A1F5FJC3"/>
<evidence type="ECO:0000313" key="7">
    <source>
        <dbReference type="EMBL" id="OGD79713.1"/>
    </source>
</evidence>
<keyword evidence="3" id="KW-0741">SOS mutagenesis</keyword>
<dbReference type="GO" id="GO:0006281">
    <property type="term" value="P:DNA repair"/>
    <property type="evidence" value="ECO:0007669"/>
    <property type="project" value="UniProtKB-KW"/>
</dbReference>
<dbReference type="InterPro" id="IPR025188">
    <property type="entry name" value="DUF4113"/>
</dbReference>
<dbReference type="CDD" id="cd01700">
    <property type="entry name" value="PolY_Pol_V_umuC"/>
    <property type="match status" value="1"/>
</dbReference>
<evidence type="ECO:0000313" key="8">
    <source>
        <dbReference type="Proteomes" id="UP000177187"/>
    </source>
</evidence>
<dbReference type="Gene3D" id="3.30.70.270">
    <property type="match status" value="1"/>
</dbReference>
<dbReference type="SUPFAM" id="SSF56672">
    <property type="entry name" value="DNA/RNA polymerases"/>
    <property type="match status" value="1"/>
</dbReference>
<dbReference type="STRING" id="1817816.A2Y64_06295"/>
<proteinExistence type="inferred from homology"/>
<evidence type="ECO:0000256" key="5">
    <source>
        <dbReference type="ARBA" id="ARBA00023236"/>
    </source>
</evidence>
<dbReference type="GO" id="GO:0005829">
    <property type="term" value="C:cytosol"/>
    <property type="evidence" value="ECO:0007669"/>
    <property type="project" value="TreeGrafter"/>
</dbReference>
<dbReference type="GO" id="GO:0009432">
    <property type="term" value="P:SOS response"/>
    <property type="evidence" value="ECO:0007669"/>
    <property type="project" value="UniProtKB-KW"/>
</dbReference>
<comment type="similarity">
    <text evidence="1">Belongs to the DNA polymerase type-Y family.</text>
</comment>
<dbReference type="InterPro" id="IPR017961">
    <property type="entry name" value="DNA_pol_Y-fam_little_finger"/>
</dbReference>
<evidence type="ECO:0000259" key="6">
    <source>
        <dbReference type="PROSITE" id="PS50173"/>
    </source>
</evidence>
<dbReference type="PANTHER" id="PTHR11076:SF34">
    <property type="entry name" value="PROTEIN UMUC"/>
    <property type="match status" value="1"/>
</dbReference>
<protein>
    <recommendedName>
        <fullName evidence="6">UmuC domain-containing protein</fullName>
    </recommendedName>
</protein>
<dbReference type="Pfam" id="PF13438">
    <property type="entry name" value="DUF4113"/>
    <property type="match status" value="1"/>
</dbReference>
<dbReference type="Pfam" id="PF00817">
    <property type="entry name" value="IMS"/>
    <property type="match status" value="1"/>
</dbReference>
<evidence type="ECO:0000256" key="4">
    <source>
        <dbReference type="ARBA" id="ARBA00023204"/>
    </source>
</evidence>
<sequence length="366" mass="40547">LIEKHRVRVFSSNFALYGDMSQRVMSTLARFSDDFEVYSIDECFLDLTGFGDPAAYAGVIRSTVRRWTGIPVSIGLAPSKTLAKVANKLAKADRGGPGVRELLPGAELDDILARLPVEEVWGIADRLARRLKRSGIHTAGKLRDADDRWIEKKLGVVGRRMVYELRGIGCLGLEDQPPDKRTICTTRSFARALVTLEELEEAVASFVGRAAEKLRAQNSAAGVLTVFVMTGHFGEGPKYYNSTVAVLPVPSAVTHELLGYALAGLKRIYRRGYAYKRAGVLLGDIVPAGAVQLDLFDRLGEPPDGSASPRRRGERLMRAVDRVNRELGPQTVQYAREGLNRPWVLRTNRRSPRYTTSWRELPVARA</sequence>
<name>A0A1F5FJC3_9BACT</name>
<dbReference type="EMBL" id="MFAF01000002">
    <property type="protein sequence ID" value="OGD79713.1"/>
    <property type="molecule type" value="Genomic_DNA"/>
</dbReference>
<dbReference type="GO" id="GO:0003684">
    <property type="term" value="F:damaged DNA binding"/>
    <property type="evidence" value="ECO:0007669"/>
    <property type="project" value="InterPro"/>
</dbReference>
<keyword evidence="4" id="KW-0234">DNA repair</keyword>
<gene>
    <name evidence="7" type="ORF">A2Y64_06295</name>
</gene>
<dbReference type="Proteomes" id="UP000177187">
    <property type="component" value="Unassembled WGS sequence"/>
</dbReference>
<evidence type="ECO:0000256" key="2">
    <source>
        <dbReference type="ARBA" id="ARBA00022763"/>
    </source>
</evidence>
<keyword evidence="2" id="KW-0227">DNA damage</keyword>
<dbReference type="InterPro" id="IPR043502">
    <property type="entry name" value="DNA/RNA_pol_sf"/>
</dbReference>
<dbReference type="InterPro" id="IPR050116">
    <property type="entry name" value="DNA_polymerase-Y"/>
</dbReference>
<reference evidence="7 8" key="1">
    <citation type="journal article" date="2016" name="Nat. Commun.">
        <title>Thousands of microbial genomes shed light on interconnected biogeochemical processes in an aquifer system.</title>
        <authorList>
            <person name="Anantharaman K."/>
            <person name="Brown C.T."/>
            <person name="Hug L.A."/>
            <person name="Sharon I."/>
            <person name="Castelle C.J."/>
            <person name="Probst A.J."/>
            <person name="Thomas B.C."/>
            <person name="Singh A."/>
            <person name="Wilkins M.J."/>
            <person name="Karaoz U."/>
            <person name="Brodie E.L."/>
            <person name="Williams K.H."/>
            <person name="Hubbard S.S."/>
            <person name="Banfield J.F."/>
        </authorList>
    </citation>
    <scope>NUCLEOTIDE SEQUENCE [LARGE SCALE GENOMIC DNA]</scope>
</reference>
<evidence type="ECO:0000256" key="3">
    <source>
        <dbReference type="ARBA" id="ARBA00023199"/>
    </source>
</evidence>
<dbReference type="Pfam" id="PF11799">
    <property type="entry name" value="IMS_C"/>
    <property type="match status" value="1"/>
</dbReference>
<evidence type="ECO:0000256" key="1">
    <source>
        <dbReference type="ARBA" id="ARBA00010945"/>
    </source>
</evidence>
<organism evidence="7 8">
    <name type="scientific">Candidatus Coatesbacteria bacterium RBG_13_66_14</name>
    <dbReference type="NCBI Taxonomy" id="1817816"/>
    <lineage>
        <taxon>Bacteria</taxon>
        <taxon>Candidatus Coatesiibacteriota</taxon>
    </lineage>
</organism>
<comment type="caution">
    <text evidence="7">The sequence shown here is derived from an EMBL/GenBank/DDBJ whole genome shotgun (WGS) entry which is preliminary data.</text>
</comment>
<dbReference type="InterPro" id="IPR001126">
    <property type="entry name" value="UmuC"/>
</dbReference>
<dbReference type="PROSITE" id="PS50173">
    <property type="entry name" value="UMUC"/>
    <property type="match status" value="1"/>
</dbReference>
<accession>A0A1F5FJC3</accession>
<dbReference type="Gene3D" id="1.10.150.20">
    <property type="entry name" value="5' to 3' exonuclease, C-terminal subdomain"/>
    <property type="match status" value="1"/>
</dbReference>
<dbReference type="InterPro" id="IPR043128">
    <property type="entry name" value="Rev_trsase/Diguanyl_cyclase"/>
</dbReference>
<keyword evidence="5" id="KW-0742">SOS response</keyword>
<feature type="domain" description="UmuC" evidence="6">
    <location>
        <begin position="1"/>
        <end position="124"/>
    </location>
</feature>
<dbReference type="GO" id="GO:0042276">
    <property type="term" value="P:error-prone translesion synthesis"/>
    <property type="evidence" value="ECO:0007669"/>
    <property type="project" value="TreeGrafter"/>
</dbReference>
<feature type="non-terminal residue" evidence="7">
    <location>
        <position position="1"/>
    </location>
</feature>
<dbReference type="PANTHER" id="PTHR11076">
    <property type="entry name" value="DNA REPAIR POLYMERASE UMUC / TRANSFERASE FAMILY MEMBER"/>
    <property type="match status" value="1"/>
</dbReference>
<dbReference type="GO" id="GO:0003887">
    <property type="term" value="F:DNA-directed DNA polymerase activity"/>
    <property type="evidence" value="ECO:0007669"/>
    <property type="project" value="TreeGrafter"/>
</dbReference>